<protein>
    <submittedName>
        <fullName evidence="1">1733_t:CDS:1</fullName>
    </submittedName>
</protein>
<keyword evidence="2" id="KW-1185">Reference proteome</keyword>
<comment type="caution">
    <text evidence="1">The sequence shown here is derived from an EMBL/GenBank/DDBJ whole genome shotgun (WGS) entry which is preliminary data.</text>
</comment>
<accession>A0A9N9CFL2</accession>
<dbReference type="AlphaFoldDB" id="A0A9N9CFL2"/>
<dbReference type="Proteomes" id="UP000789508">
    <property type="component" value="Unassembled WGS sequence"/>
</dbReference>
<evidence type="ECO:0000313" key="1">
    <source>
        <dbReference type="EMBL" id="CAG8601727.1"/>
    </source>
</evidence>
<organism evidence="1 2">
    <name type="scientific">Ambispora leptoticha</name>
    <dbReference type="NCBI Taxonomy" id="144679"/>
    <lineage>
        <taxon>Eukaryota</taxon>
        <taxon>Fungi</taxon>
        <taxon>Fungi incertae sedis</taxon>
        <taxon>Mucoromycota</taxon>
        <taxon>Glomeromycotina</taxon>
        <taxon>Glomeromycetes</taxon>
        <taxon>Archaeosporales</taxon>
        <taxon>Ambisporaceae</taxon>
        <taxon>Ambispora</taxon>
    </lineage>
</organism>
<name>A0A9N9CFL2_9GLOM</name>
<evidence type="ECO:0000313" key="2">
    <source>
        <dbReference type="Proteomes" id="UP000789508"/>
    </source>
</evidence>
<feature type="non-terminal residue" evidence="1">
    <location>
        <position position="1"/>
    </location>
</feature>
<reference evidence="1" key="1">
    <citation type="submission" date="2021-06" db="EMBL/GenBank/DDBJ databases">
        <authorList>
            <person name="Kallberg Y."/>
            <person name="Tangrot J."/>
            <person name="Rosling A."/>
        </authorList>
    </citation>
    <scope>NUCLEOTIDE SEQUENCE</scope>
    <source>
        <strain evidence="1">FL130A</strain>
    </source>
</reference>
<gene>
    <name evidence="1" type="ORF">ALEPTO_LOCUS8175</name>
</gene>
<dbReference type="EMBL" id="CAJVPS010004289">
    <property type="protein sequence ID" value="CAG8601727.1"/>
    <property type="molecule type" value="Genomic_DNA"/>
</dbReference>
<dbReference type="OrthoDB" id="2397394at2759"/>
<proteinExistence type="predicted"/>
<sequence>AGAVFTGLHDSGDPRPGDSPTCDLHAKLLFLSLNFNAFLATVLMDDNPLIELFEDLADSENDEKKLHALIKRYHTASSRELKDFADELSELPCNSFASYIPTLKTYLSQLLEESSIGGFFCIQNL</sequence>